<dbReference type="InterPro" id="IPR016084">
    <property type="entry name" value="Haem_Oase-like_multi-hlx"/>
</dbReference>
<gene>
    <name evidence="2" type="ORF">EJ08DRAFT_727993</name>
</gene>
<reference evidence="2" key="1">
    <citation type="journal article" date="2020" name="Stud. Mycol.">
        <title>101 Dothideomycetes genomes: a test case for predicting lifestyles and emergence of pathogens.</title>
        <authorList>
            <person name="Haridas S."/>
            <person name="Albert R."/>
            <person name="Binder M."/>
            <person name="Bloem J."/>
            <person name="Labutti K."/>
            <person name="Salamov A."/>
            <person name="Andreopoulos B."/>
            <person name="Baker S."/>
            <person name="Barry K."/>
            <person name="Bills G."/>
            <person name="Bluhm B."/>
            <person name="Cannon C."/>
            <person name="Castanera R."/>
            <person name="Culley D."/>
            <person name="Daum C."/>
            <person name="Ezra D."/>
            <person name="Gonzalez J."/>
            <person name="Henrissat B."/>
            <person name="Kuo A."/>
            <person name="Liang C."/>
            <person name="Lipzen A."/>
            <person name="Lutzoni F."/>
            <person name="Magnuson J."/>
            <person name="Mondo S."/>
            <person name="Nolan M."/>
            <person name="Ohm R."/>
            <person name="Pangilinan J."/>
            <person name="Park H.-J."/>
            <person name="Ramirez L."/>
            <person name="Alfaro M."/>
            <person name="Sun H."/>
            <person name="Tritt A."/>
            <person name="Yoshinaga Y."/>
            <person name="Zwiers L.-H."/>
            <person name="Turgeon B."/>
            <person name="Goodwin S."/>
            <person name="Spatafora J."/>
            <person name="Crous P."/>
            <person name="Grigoriev I."/>
        </authorList>
    </citation>
    <scope>NUCLEOTIDE SEQUENCE</scope>
    <source>
        <strain evidence="2">CBS 130266</strain>
    </source>
</reference>
<comment type="caution">
    <text evidence="2">The sequence shown here is derived from an EMBL/GenBank/DDBJ whole genome shotgun (WGS) entry which is preliminary data.</text>
</comment>
<dbReference type="Pfam" id="PF14518">
    <property type="entry name" value="Haem_oxygenas_2"/>
    <property type="match status" value="1"/>
</dbReference>
<dbReference type="SMART" id="SM01236">
    <property type="entry name" value="Haem_oxygenase_2"/>
    <property type="match status" value="1"/>
</dbReference>
<evidence type="ECO:0000256" key="1">
    <source>
        <dbReference type="SAM" id="MobiDB-lite"/>
    </source>
</evidence>
<dbReference type="Gene3D" id="1.20.910.10">
    <property type="entry name" value="Heme oxygenase-like"/>
    <property type="match status" value="1"/>
</dbReference>
<feature type="compositionally biased region" description="Low complexity" evidence="1">
    <location>
        <begin position="35"/>
        <end position="46"/>
    </location>
</feature>
<feature type="region of interest" description="Disordered" evidence="1">
    <location>
        <begin position="35"/>
        <end position="72"/>
    </location>
</feature>
<name>A0A9P4NGW8_9PEZI</name>
<sequence length="771" mass="86481">MFVLQTTILVLLAFLAICAYEIVTYLFNERKGRSRLSMSPSLSPTTDTKEEVPPDNQSYTLKRSAQDPVDPVDEQMEADKELYYKLHNLEFCPEILPQCQERLNSLLAETLSKSIEKPLGTILGLEVFSATALEGFLRHEHDAAGKGYDEYIQRRRNGGAREMFADADEAKWWLKQAAPVKYVDGAWLGHINKISTPFNTRYITKNAWQVMSEELGDGDLSKNHVHVYRALMQKIGAKLPEADAKDFIDQRNGLTVARCWKAALAQLLISLFPHEYLPEILGFNMAYESLPLHLMKTVKELDELKINSYYFTLHISIDNADSGHAAMAMLAVTNYIDLVRRENGEEAAYTAWRRVQAGYTLAEGLPTTPVTNTMKSNMASGGSQPFPRTKEEAEVLIIFRAKAPVAHQIHCNSRLKIGKHTLVEWLDPKTFDRVEEQEAFFEALANRKPWVIKGDSSKSRLITELSWEGRMFGSFTDVEVEILKRWIDSLGASRNSPRMAGANVYFEFVGGRDKQDSPRSSQPQDVFVDYPVFSKGHSHLVPGATLSHEAPNEGSLLTPQTAEGVQINGPDTKVHDMHSLLPIWFASCSLLEAVPNVPVRCASTIGSAIVKVLRAQYGFETEGLGVAGIDELHRTNEGDAIGLVEIGLQLWKITFLDKAMPKDLSEVMAIADDETVTLARRILQLSMAPKQNTPMLLGLSQANLELHEIMLAMDVAIPTPYRDALRAIVTREKKHLELCHSELERDELLLAEYDTGYAMGVSEFRKCIYMT</sequence>
<dbReference type="EMBL" id="MU007105">
    <property type="protein sequence ID" value="KAF2420952.1"/>
    <property type="molecule type" value="Genomic_DNA"/>
</dbReference>
<evidence type="ECO:0000313" key="3">
    <source>
        <dbReference type="Proteomes" id="UP000800235"/>
    </source>
</evidence>
<dbReference type="Proteomes" id="UP000800235">
    <property type="component" value="Unassembled WGS sequence"/>
</dbReference>
<protein>
    <submittedName>
        <fullName evidence="2">Uncharacterized protein</fullName>
    </submittedName>
</protein>
<dbReference type="OrthoDB" id="10057598at2759"/>
<organism evidence="2 3">
    <name type="scientific">Tothia fuscella</name>
    <dbReference type="NCBI Taxonomy" id="1048955"/>
    <lineage>
        <taxon>Eukaryota</taxon>
        <taxon>Fungi</taxon>
        <taxon>Dikarya</taxon>
        <taxon>Ascomycota</taxon>
        <taxon>Pezizomycotina</taxon>
        <taxon>Dothideomycetes</taxon>
        <taxon>Pleosporomycetidae</taxon>
        <taxon>Venturiales</taxon>
        <taxon>Cylindrosympodiaceae</taxon>
        <taxon>Tothia</taxon>
    </lineage>
</organism>
<dbReference type="AlphaFoldDB" id="A0A9P4NGW8"/>
<keyword evidence="3" id="KW-1185">Reference proteome</keyword>
<accession>A0A9P4NGW8</accession>
<evidence type="ECO:0000313" key="2">
    <source>
        <dbReference type="EMBL" id="KAF2420952.1"/>
    </source>
</evidence>
<proteinExistence type="predicted"/>